<feature type="domain" description="DUF4832" evidence="1">
    <location>
        <begin position="237"/>
        <end position="441"/>
    </location>
</feature>
<dbReference type="Pfam" id="PF16173">
    <property type="entry name" value="DUF4874"/>
    <property type="match status" value="1"/>
</dbReference>
<organism evidence="3 4">
    <name type="scientific">Rufibacter latericius</name>
    <dbReference type="NCBI Taxonomy" id="2487040"/>
    <lineage>
        <taxon>Bacteria</taxon>
        <taxon>Pseudomonadati</taxon>
        <taxon>Bacteroidota</taxon>
        <taxon>Cytophagia</taxon>
        <taxon>Cytophagales</taxon>
        <taxon>Hymenobacteraceae</taxon>
        <taxon>Rufibacter</taxon>
    </lineage>
</organism>
<evidence type="ECO:0000313" key="3">
    <source>
        <dbReference type="EMBL" id="RNI26043.1"/>
    </source>
</evidence>
<feature type="domain" description="DUF4874" evidence="2">
    <location>
        <begin position="54"/>
        <end position="211"/>
    </location>
</feature>
<comment type="caution">
    <text evidence="3">The sequence shown here is derived from an EMBL/GenBank/DDBJ whole genome shotgun (WGS) entry which is preliminary data.</text>
</comment>
<accession>A0A3M9MME6</accession>
<dbReference type="PROSITE" id="PS51257">
    <property type="entry name" value="PROKAR_LIPOPROTEIN"/>
    <property type="match status" value="1"/>
</dbReference>
<evidence type="ECO:0000313" key="4">
    <source>
        <dbReference type="Proteomes" id="UP000272117"/>
    </source>
</evidence>
<reference evidence="3 4" key="1">
    <citation type="submission" date="2018-11" db="EMBL/GenBank/DDBJ databases">
        <title>Rufibacter latericius sp. nov., isolated from water in Baiyang Lake.</title>
        <authorList>
            <person name="Yang Y."/>
        </authorList>
    </citation>
    <scope>NUCLEOTIDE SEQUENCE [LARGE SCALE GENOMIC DNA]</scope>
    <source>
        <strain evidence="3 4">R-22-1c-1</strain>
    </source>
</reference>
<dbReference type="EMBL" id="RJJD01000008">
    <property type="protein sequence ID" value="RNI26043.1"/>
    <property type="molecule type" value="Genomic_DNA"/>
</dbReference>
<dbReference type="OrthoDB" id="9760654at2"/>
<name>A0A3M9MME6_9BACT</name>
<dbReference type="InterPro" id="IPR032267">
    <property type="entry name" value="DUF4832"/>
</dbReference>
<dbReference type="InterPro" id="IPR032379">
    <property type="entry name" value="DUF4874"/>
</dbReference>
<protein>
    <submittedName>
        <fullName evidence="3">DUF4832 domain-containing protein</fullName>
    </submittedName>
</protein>
<keyword evidence="4" id="KW-1185">Reference proteome</keyword>
<evidence type="ECO:0000259" key="2">
    <source>
        <dbReference type="Pfam" id="PF16173"/>
    </source>
</evidence>
<dbReference type="Proteomes" id="UP000272117">
    <property type="component" value="Unassembled WGS sequence"/>
</dbReference>
<proteinExistence type="predicted"/>
<dbReference type="Pfam" id="PF16116">
    <property type="entry name" value="DUF4832"/>
    <property type="match status" value="1"/>
</dbReference>
<dbReference type="AlphaFoldDB" id="A0A3M9MME6"/>
<evidence type="ECO:0000259" key="1">
    <source>
        <dbReference type="Pfam" id="PF16116"/>
    </source>
</evidence>
<gene>
    <name evidence="3" type="ORF">EFB08_14550</name>
</gene>
<sequence>MRELPRMRGKNMLTVFILNLLLTGFSGCSSGSEEPEPVVQPKLTYALSNEIFPNPERGFMHLFPASSEGTPLNPATLTSLKNNNLSLIQRVYYLEKFKDAPLSAAQLSLIQTDMDLIRQAGLKCVLRFAYTDQMNGTDAPLAIIEQHLDQLKTPFEANKDVIAFVQAGFIGPWGEWHNSTNGLNTPENEKRILFKLLDVLPTELMVQVRTPGKKQQIFGTTSPLSKSVAYTADKVARVGHHNDCFMSGGTNYGTYNNIQTDKTYISNEALYVPTGGETCPPQGGYNPNCTQGRTEMQLLKWTYLNLDYYQPTLNAWRNSGCFDEFQRNLGYRLALVDATLAAQAGTNQAYKLEINLTNKGYAPLYSLKNTYLVLKNKASGALHQVQVPVDLREVKPGTTYKLDQSVNLTGIPAGDYDLFLKITDRAESLKDRPEYSIRLANTDVWVAESGLNNLKHQLKIGSM</sequence>